<keyword evidence="5" id="KW-1278">Translocase</keyword>
<comment type="similarity">
    <text evidence="3">Belongs to the complex I subunit 4 family.</text>
</comment>
<evidence type="ECO:0000259" key="12">
    <source>
        <dbReference type="Pfam" id="PF01059"/>
    </source>
</evidence>
<gene>
    <name evidence="13" type="ORF">SAMN05444959_102218</name>
</gene>
<reference evidence="13 14" key="1">
    <citation type="submission" date="2017-07" db="EMBL/GenBank/DDBJ databases">
        <authorList>
            <person name="Sun Z.S."/>
            <person name="Albrecht U."/>
            <person name="Echele G."/>
            <person name="Lee C.C."/>
        </authorList>
    </citation>
    <scope>NUCLEOTIDE SEQUENCE [LARGE SCALE GENOMIC DNA]</scope>
    <source>
        <strain evidence="13 14">DSM 14827</strain>
    </source>
</reference>
<evidence type="ECO:0000256" key="7">
    <source>
        <dbReference type="ARBA" id="ARBA00023027"/>
    </source>
</evidence>
<evidence type="ECO:0000256" key="8">
    <source>
        <dbReference type="ARBA" id="ARBA00023136"/>
    </source>
</evidence>
<feature type="transmembrane region" description="Helical" evidence="10">
    <location>
        <begin position="463"/>
        <end position="481"/>
    </location>
</feature>
<feature type="transmembrane region" description="Helical" evidence="10">
    <location>
        <begin position="252"/>
        <end position="272"/>
    </location>
</feature>
<keyword evidence="8 10" id="KW-0472">Membrane</keyword>
<dbReference type="NCBIfam" id="NF004499">
    <property type="entry name" value="PRK05846.1-3"/>
    <property type="match status" value="1"/>
</dbReference>
<dbReference type="GO" id="GO:0003954">
    <property type="term" value="F:NADH dehydrogenase activity"/>
    <property type="evidence" value="ECO:0007669"/>
    <property type="project" value="TreeGrafter"/>
</dbReference>
<feature type="transmembrane region" description="Helical" evidence="10">
    <location>
        <begin position="83"/>
        <end position="101"/>
    </location>
</feature>
<dbReference type="InterPro" id="IPR001750">
    <property type="entry name" value="ND/Mrp_TM"/>
</dbReference>
<dbReference type="NCBIfam" id="TIGR01972">
    <property type="entry name" value="NDH_I_M"/>
    <property type="match status" value="1"/>
</dbReference>
<dbReference type="OrthoDB" id="9768329at2"/>
<evidence type="ECO:0000313" key="13">
    <source>
        <dbReference type="EMBL" id="SNT71704.1"/>
    </source>
</evidence>
<feature type="transmembrane region" description="Helical" evidence="10">
    <location>
        <begin position="343"/>
        <end position="361"/>
    </location>
</feature>
<dbReference type="Proteomes" id="UP000198307">
    <property type="component" value="Unassembled WGS sequence"/>
</dbReference>
<evidence type="ECO:0000259" key="11">
    <source>
        <dbReference type="Pfam" id="PF00361"/>
    </source>
</evidence>
<evidence type="ECO:0000256" key="10">
    <source>
        <dbReference type="SAM" id="Phobius"/>
    </source>
</evidence>
<feature type="transmembrane region" description="Helical" evidence="10">
    <location>
        <begin position="381"/>
        <end position="398"/>
    </location>
</feature>
<dbReference type="GO" id="GO:0042773">
    <property type="term" value="P:ATP synthesis coupled electron transport"/>
    <property type="evidence" value="ECO:0007669"/>
    <property type="project" value="InterPro"/>
</dbReference>
<dbReference type="Pfam" id="PF00361">
    <property type="entry name" value="Proton_antipo_M"/>
    <property type="match status" value="1"/>
</dbReference>
<comment type="function">
    <text evidence="1">NDH-1 shuttles electrons from NADH, via FMN and iron-sulfur (Fe-S) centers, to quinones in the respiratory chain. The immediate electron acceptor for the enzyme in this species is believed to be ubiquinone. Couples the redox reaction to proton translocation (for every two electrons transferred, four hydrogen ions are translocated across the cytoplasmic membrane), and thus conserves the redox energy in a proton gradient.</text>
</comment>
<name>A0A239PN24_9RHOB</name>
<dbReference type="GO" id="GO:0008137">
    <property type="term" value="F:NADH dehydrogenase (ubiquinone) activity"/>
    <property type="evidence" value="ECO:0007669"/>
    <property type="project" value="InterPro"/>
</dbReference>
<proteinExistence type="inferred from homology"/>
<dbReference type="GO" id="GO:0012505">
    <property type="term" value="C:endomembrane system"/>
    <property type="evidence" value="ECO:0007669"/>
    <property type="project" value="UniProtKB-SubCell"/>
</dbReference>
<keyword evidence="6 10" id="KW-1133">Transmembrane helix</keyword>
<dbReference type="PANTHER" id="PTHR43507:SF1">
    <property type="entry name" value="NADH-UBIQUINONE OXIDOREDUCTASE CHAIN 4"/>
    <property type="match status" value="1"/>
</dbReference>
<dbReference type="GO" id="GO:0015990">
    <property type="term" value="P:electron transport coupled proton transport"/>
    <property type="evidence" value="ECO:0007669"/>
    <property type="project" value="TreeGrafter"/>
</dbReference>
<organism evidence="13 14">
    <name type="scientific">Paracoccus seriniphilus</name>
    <dbReference type="NCBI Taxonomy" id="184748"/>
    <lineage>
        <taxon>Bacteria</taxon>
        <taxon>Pseudomonadati</taxon>
        <taxon>Pseudomonadota</taxon>
        <taxon>Alphaproteobacteria</taxon>
        <taxon>Rhodobacterales</taxon>
        <taxon>Paracoccaceae</taxon>
        <taxon>Paracoccus</taxon>
    </lineage>
</organism>
<feature type="domain" description="NADH:quinone oxidoreductase/Mrp antiporter transmembrane" evidence="11">
    <location>
        <begin position="130"/>
        <end position="427"/>
    </location>
</feature>
<feature type="transmembrane region" description="Helical" evidence="10">
    <location>
        <begin position="166"/>
        <end position="188"/>
    </location>
</feature>
<feature type="transmembrane region" description="Helical" evidence="10">
    <location>
        <begin position="418"/>
        <end position="438"/>
    </location>
</feature>
<dbReference type="RefSeq" id="WP_089343056.1">
    <property type="nucleotide sequence ID" value="NZ_CP067129.1"/>
</dbReference>
<evidence type="ECO:0000256" key="2">
    <source>
        <dbReference type="ARBA" id="ARBA00004127"/>
    </source>
</evidence>
<feature type="transmembrane region" description="Helical" evidence="10">
    <location>
        <begin position="36"/>
        <end position="56"/>
    </location>
</feature>
<dbReference type="GO" id="GO:0016020">
    <property type="term" value="C:membrane"/>
    <property type="evidence" value="ECO:0007669"/>
    <property type="project" value="UniProtKB-SubCell"/>
</dbReference>
<dbReference type="InterPro" id="IPR000260">
    <property type="entry name" value="NADH4_N"/>
</dbReference>
<keyword evidence="7" id="KW-0520">NAD</keyword>
<feature type="transmembrane region" description="Helical" evidence="10">
    <location>
        <begin position="137"/>
        <end position="154"/>
    </location>
</feature>
<dbReference type="InterPro" id="IPR003918">
    <property type="entry name" value="NADH_UbQ_OxRdtase"/>
</dbReference>
<feature type="transmembrane region" description="Helical" evidence="10">
    <location>
        <begin position="208"/>
        <end position="231"/>
    </location>
</feature>
<feature type="transmembrane region" description="Helical" evidence="10">
    <location>
        <begin position="113"/>
        <end position="131"/>
    </location>
</feature>
<sequence>MTNLLSIITFLPIVAAAILALFLRGDDAASQKNAKWLALIATTATFLISIFVLTGFNPADTGFQFVEDHAWIMGLRYKMGVDGISVLFVLLTTFLMPLTILSTWDVKTRVKEYMIAFLVLEGLMIGVFTALDLILFYLFFEAGLIPMFLIIGIWGGQNRIYAAFKFFLYTFLGSVLMLVAMIAMARTAGTTDIAALLQFDFPSETMRVLGFSVVGGMQTLLFLAFFASFAVKMPMWPVHTWLPDAHVQAPTAGSVVLAAVLLKMGGYGFLRFSLPMFPVASDLLQPLVFWMSAIAIVYTSLVALAQSDMKKLIAYSSIAHMGYVTMGTFAANQQGLDGAIFQMLSHGFVSGALFLCVGVIYDRMHTREIDAYGGLVNRMPVYALVFMFFTMANVGLPGTSGFVGEFLTLMGTFKANTWVAFVAATGVILSASYALWLYRRVTFGALIKESLKTINDMTAREKWIFAPLIAMTLLLGVYPRLVTDITGPAVEALLVNYHDALPHDAVDGLAVTAAVDAAEASH</sequence>
<feature type="transmembrane region" description="Helical" evidence="10">
    <location>
        <begin position="312"/>
        <end position="331"/>
    </location>
</feature>
<comment type="subcellular location">
    <subcellularLocation>
        <location evidence="2">Endomembrane system</location>
        <topology evidence="2">Multi-pass membrane protein</topology>
    </subcellularLocation>
    <subcellularLocation>
        <location evidence="9">Membrane</location>
        <topology evidence="9">Multi-pass membrane protein</topology>
    </subcellularLocation>
</comment>
<dbReference type="NCBIfam" id="NF004501">
    <property type="entry name" value="PRK05846.1-5"/>
    <property type="match status" value="1"/>
</dbReference>
<dbReference type="InterPro" id="IPR010227">
    <property type="entry name" value="NADH_Q_OxRdtase_chainM/4"/>
</dbReference>
<dbReference type="AlphaFoldDB" id="A0A239PN24"/>
<evidence type="ECO:0000256" key="3">
    <source>
        <dbReference type="ARBA" id="ARBA00009025"/>
    </source>
</evidence>
<dbReference type="PANTHER" id="PTHR43507">
    <property type="entry name" value="NADH-UBIQUINONE OXIDOREDUCTASE CHAIN 4"/>
    <property type="match status" value="1"/>
</dbReference>
<keyword evidence="14" id="KW-1185">Reference proteome</keyword>
<evidence type="ECO:0000313" key="14">
    <source>
        <dbReference type="Proteomes" id="UP000198307"/>
    </source>
</evidence>
<dbReference type="EMBL" id="FZQB01000002">
    <property type="protein sequence ID" value="SNT71704.1"/>
    <property type="molecule type" value="Genomic_DNA"/>
</dbReference>
<evidence type="ECO:0000256" key="6">
    <source>
        <dbReference type="ARBA" id="ARBA00022989"/>
    </source>
</evidence>
<dbReference type="GO" id="GO:0048039">
    <property type="term" value="F:ubiquinone binding"/>
    <property type="evidence" value="ECO:0007669"/>
    <property type="project" value="TreeGrafter"/>
</dbReference>
<evidence type="ECO:0000256" key="1">
    <source>
        <dbReference type="ARBA" id="ARBA00002378"/>
    </source>
</evidence>
<evidence type="ECO:0000256" key="9">
    <source>
        <dbReference type="RuleBase" id="RU000320"/>
    </source>
</evidence>
<feature type="domain" description="NADH:ubiquinone oxidoreductase chain 4 N-terminal" evidence="12">
    <location>
        <begin position="32"/>
        <end position="119"/>
    </location>
</feature>
<keyword evidence="4 9" id="KW-0812">Transmembrane</keyword>
<evidence type="ECO:0000256" key="4">
    <source>
        <dbReference type="ARBA" id="ARBA00022692"/>
    </source>
</evidence>
<dbReference type="PRINTS" id="PR01437">
    <property type="entry name" value="NUOXDRDTASE4"/>
</dbReference>
<accession>A0A239PN24</accession>
<dbReference type="Pfam" id="PF01059">
    <property type="entry name" value="Oxidored_q5_N"/>
    <property type="match status" value="1"/>
</dbReference>
<feature type="transmembrane region" description="Helical" evidence="10">
    <location>
        <begin position="287"/>
        <end position="305"/>
    </location>
</feature>
<protein>
    <submittedName>
        <fullName evidence="13">NADH dehydrogenase subunit M</fullName>
    </submittedName>
</protein>
<feature type="transmembrane region" description="Helical" evidence="10">
    <location>
        <begin position="6"/>
        <end position="24"/>
    </location>
</feature>
<evidence type="ECO:0000256" key="5">
    <source>
        <dbReference type="ARBA" id="ARBA00022967"/>
    </source>
</evidence>